<dbReference type="Proteomes" id="UP000087766">
    <property type="component" value="Chromosome 7"/>
</dbReference>
<dbReference type="InterPro" id="IPR005818">
    <property type="entry name" value="Histone_H1/H5_H15"/>
</dbReference>
<evidence type="ECO:0000256" key="7">
    <source>
        <dbReference type="ARBA" id="ARBA00023163"/>
    </source>
</evidence>
<dbReference type="InterPro" id="IPR017930">
    <property type="entry name" value="Myb_dom"/>
</dbReference>
<dbReference type="InterPro" id="IPR036390">
    <property type="entry name" value="WH_DNA-bd_sf"/>
</dbReference>
<feature type="domain" description="Myb-like" evidence="12">
    <location>
        <begin position="5"/>
        <end position="57"/>
    </location>
</feature>
<dbReference type="GeneID" id="106765491"/>
<reference evidence="16" key="2">
    <citation type="submission" date="2025-08" db="UniProtKB">
        <authorList>
            <consortium name="RefSeq"/>
        </authorList>
    </citation>
    <scope>IDENTIFICATION</scope>
    <source>
        <tissue evidence="16">Leaf</tissue>
    </source>
</reference>
<proteinExistence type="predicted"/>
<dbReference type="GO" id="GO:0006334">
    <property type="term" value="P:nucleosome assembly"/>
    <property type="evidence" value="ECO:0007669"/>
    <property type="project" value="InterPro"/>
</dbReference>
<organism evidence="15 16">
    <name type="scientific">Vigna radiata var. radiata</name>
    <name type="common">Mung bean</name>
    <name type="synonym">Phaseolus aureus</name>
    <dbReference type="NCBI Taxonomy" id="3916"/>
    <lineage>
        <taxon>Eukaryota</taxon>
        <taxon>Viridiplantae</taxon>
        <taxon>Streptophyta</taxon>
        <taxon>Embryophyta</taxon>
        <taxon>Tracheophyta</taxon>
        <taxon>Spermatophyta</taxon>
        <taxon>Magnoliopsida</taxon>
        <taxon>eudicotyledons</taxon>
        <taxon>Gunneridae</taxon>
        <taxon>Pentapetalae</taxon>
        <taxon>rosids</taxon>
        <taxon>fabids</taxon>
        <taxon>Fabales</taxon>
        <taxon>Fabaceae</taxon>
        <taxon>Papilionoideae</taxon>
        <taxon>50 kb inversion clade</taxon>
        <taxon>NPAAA clade</taxon>
        <taxon>indigoferoid/millettioid clade</taxon>
        <taxon>Phaseoleae</taxon>
        <taxon>Vigna</taxon>
    </lineage>
</organism>
<evidence type="ECO:0000256" key="9">
    <source>
        <dbReference type="ARBA" id="ARBA00032813"/>
    </source>
</evidence>
<gene>
    <name evidence="16" type="primary">LOC106765491</name>
</gene>
<evidence type="ECO:0000259" key="13">
    <source>
        <dbReference type="PROSITE" id="PS51294"/>
    </source>
</evidence>
<dbReference type="PROSITE" id="PS50090">
    <property type="entry name" value="MYB_LIKE"/>
    <property type="match status" value="1"/>
</dbReference>
<evidence type="ECO:0000256" key="2">
    <source>
        <dbReference type="ARBA" id="ARBA00004604"/>
    </source>
</evidence>
<dbReference type="SMART" id="SM00717">
    <property type="entry name" value="SANT"/>
    <property type="match status" value="1"/>
</dbReference>
<dbReference type="GO" id="GO:0005730">
    <property type="term" value="C:nucleolus"/>
    <property type="evidence" value="ECO:0007669"/>
    <property type="project" value="UniProtKB-SubCell"/>
</dbReference>
<dbReference type="InterPro" id="IPR044597">
    <property type="entry name" value="SMH1-6"/>
</dbReference>
<evidence type="ECO:0000259" key="12">
    <source>
        <dbReference type="PROSITE" id="PS50090"/>
    </source>
</evidence>
<dbReference type="AlphaFoldDB" id="A0A1S3UI46"/>
<dbReference type="CDD" id="cd11660">
    <property type="entry name" value="SANT_TRF"/>
    <property type="match status" value="1"/>
</dbReference>
<evidence type="ECO:0000256" key="10">
    <source>
        <dbReference type="SAM" id="Coils"/>
    </source>
</evidence>
<dbReference type="OrthoDB" id="608866at2759"/>
<evidence type="ECO:0000256" key="6">
    <source>
        <dbReference type="ARBA" id="ARBA00023125"/>
    </source>
</evidence>
<dbReference type="PANTHER" id="PTHR46267:SF5">
    <property type="entry name" value="MYB-LIKE DNA-BINDING DOMAIN PROTEIN"/>
    <property type="match status" value="1"/>
</dbReference>
<evidence type="ECO:0000256" key="4">
    <source>
        <dbReference type="ARBA" id="ARBA00023015"/>
    </source>
</evidence>
<dbReference type="PANTHER" id="PTHR46267">
    <property type="entry name" value="SINGLE MYB HISTONE 4"/>
    <property type="match status" value="1"/>
</dbReference>
<dbReference type="FunFam" id="1.10.10.60:FF:000168">
    <property type="entry name" value="Telomere repeat-binding factor 1"/>
    <property type="match status" value="1"/>
</dbReference>
<dbReference type="GO" id="GO:0003691">
    <property type="term" value="F:double-stranded telomeric DNA binding"/>
    <property type="evidence" value="ECO:0007669"/>
    <property type="project" value="InterPro"/>
</dbReference>
<keyword evidence="15" id="KW-1185">Reference proteome</keyword>
<feature type="region of interest" description="Disordered" evidence="11">
    <location>
        <begin position="187"/>
        <end position="217"/>
    </location>
</feature>
<keyword evidence="3" id="KW-0158">Chromosome</keyword>
<dbReference type="Pfam" id="PF00538">
    <property type="entry name" value="Linker_histone"/>
    <property type="match status" value="1"/>
</dbReference>
<dbReference type="RefSeq" id="XP_014505619.1">
    <property type="nucleotide sequence ID" value="XM_014650133.2"/>
</dbReference>
<name>A0A1S3UI46_VIGRR</name>
<dbReference type="InterPro" id="IPR001005">
    <property type="entry name" value="SANT/Myb"/>
</dbReference>
<evidence type="ECO:0000313" key="15">
    <source>
        <dbReference type="Proteomes" id="UP000087766"/>
    </source>
</evidence>
<dbReference type="Pfam" id="PF00249">
    <property type="entry name" value="Myb_DNA-binding"/>
    <property type="match status" value="1"/>
</dbReference>
<feature type="compositionally biased region" description="Basic and acidic residues" evidence="11">
    <location>
        <begin position="192"/>
        <end position="215"/>
    </location>
</feature>
<keyword evidence="7" id="KW-0804">Transcription</keyword>
<feature type="domain" description="HTH myb-type" evidence="13">
    <location>
        <begin position="1"/>
        <end position="61"/>
    </location>
</feature>
<reference evidence="15" key="1">
    <citation type="journal article" date="2014" name="Nat. Commun.">
        <title>Genome sequence of mungbean and insights into evolution within Vigna species.</title>
        <authorList>
            <person name="Kang Y.J."/>
            <person name="Kim S.K."/>
            <person name="Kim M.Y."/>
            <person name="Lestari P."/>
            <person name="Kim K.H."/>
            <person name="Ha B.K."/>
            <person name="Jun T.H."/>
            <person name="Hwang W.J."/>
            <person name="Lee T."/>
            <person name="Lee J."/>
            <person name="Shim S."/>
            <person name="Yoon M.Y."/>
            <person name="Jang Y.E."/>
            <person name="Han K.S."/>
            <person name="Taeprayoon P."/>
            <person name="Yoon N."/>
            <person name="Somta P."/>
            <person name="Tanya P."/>
            <person name="Kim K.S."/>
            <person name="Gwag J.G."/>
            <person name="Moon J.K."/>
            <person name="Lee Y.H."/>
            <person name="Park B.S."/>
            <person name="Bombarely A."/>
            <person name="Doyle J.J."/>
            <person name="Jackson S.A."/>
            <person name="Schafleitner R."/>
            <person name="Srinives P."/>
            <person name="Varshney R.K."/>
            <person name="Lee S.H."/>
        </authorList>
    </citation>
    <scope>NUCLEOTIDE SEQUENCE [LARGE SCALE GENOMIC DNA]</scope>
    <source>
        <strain evidence="15">cv. VC1973A</strain>
    </source>
</reference>
<evidence type="ECO:0000256" key="11">
    <source>
        <dbReference type="SAM" id="MobiDB-lite"/>
    </source>
</evidence>
<feature type="coiled-coil region" evidence="10">
    <location>
        <begin position="240"/>
        <end position="277"/>
    </location>
</feature>
<dbReference type="GO" id="GO:0000786">
    <property type="term" value="C:nucleosome"/>
    <property type="evidence" value="ECO:0007669"/>
    <property type="project" value="InterPro"/>
</dbReference>
<dbReference type="PROSITE" id="PS51294">
    <property type="entry name" value="HTH_MYB"/>
    <property type="match status" value="1"/>
</dbReference>
<dbReference type="PROSITE" id="PS51504">
    <property type="entry name" value="H15"/>
    <property type="match status" value="1"/>
</dbReference>
<evidence type="ECO:0000259" key="14">
    <source>
        <dbReference type="PROSITE" id="PS51504"/>
    </source>
</evidence>
<protein>
    <recommendedName>
        <fullName evidence="9">MYB transcription factor</fullName>
    </recommendedName>
</protein>
<dbReference type="Gene3D" id="1.10.10.10">
    <property type="entry name" value="Winged helix-like DNA-binding domain superfamily/Winged helix DNA-binding domain"/>
    <property type="match status" value="1"/>
</dbReference>
<dbReference type="SUPFAM" id="SSF46689">
    <property type="entry name" value="Homeodomain-like"/>
    <property type="match status" value="1"/>
</dbReference>
<dbReference type="KEGG" id="vra:106765491"/>
<feature type="domain" description="H15" evidence="14">
    <location>
        <begin position="118"/>
        <end position="187"/>
    </location>
</feature>
<accession>A0A1S3UI46</accession>
<keyword evidence="6" id="KW-0238">DNA-binding</keyword>
<comment type="subcellular location">
    <subcellularLocation>
        <location evidence="1">Chromosome</location>
    </subcellularLocation>
    <subcellularLocation>
        <location evidence="2">Nucleus</location>
        <location evidence="2">Nucleolus</location>
    </subcellularLocation>
</comment>
<dbReference type="SMART" id="SM00526">
    <property type="entry name" value="H15"/>
    <property type="match status" value="1"/>
</dbReference>
<keyword evidence="4" id="KW-0805">Transcription regulation</keyword>
<keyword evidence="8" id="KW-0539">Nucleus</keyword>
<dbReference type="STRING" id="3916.A0A1S3UI46"/>
<sequence length="296" mass="32374">MGAPKQKWTAEEEAALKAGVVKHGAGKWRTILTDPEFSAILRMRSNVDLKDKWRNINVTAIWGSRQKAKLALKRSLPAPKIDNNHMALSTVVQHDEVLDTKPLAVSGGPLQSPNFKEQISRLVDNHILEAIVNMKEQKGSDKGAIISYMEEKYRCPPNISKLLSTKLKHMVASGKIIKEKHRYRIASSSAVSEKRRSSSLEGRSKDHSEANKNDDVNILSKSQIDKEISKVKGLTAQEAAAAAAKAVAEAEAAIAQAEAAAREAEAAEAEAEAAQVFAKAAMKALKCKMLHIWLLN</sequence>
<dbReference type="InterPro" id="IPR036388">
    <property type="entry name" value="WH-like_DNA-bd_sf"/>
</dbReference>
<evidence type="ECO:0000256" key="1">
    <source>
        <dbReference type="ARBA" id="ARBA00004286"/>
    </source>
</evidence>
<dbReference type="InterPro" id="IPR009057">
    <property type="entry name" value="Homeodomain-like_sf"/>
</dbReference>
<dbReference type="SUPFAM" id="SSF46785">
    <property type="entry name" value="Winged helix' DNA-binding domain"/>
    <property type="match status" value="1"/>
</dbReference>
<evidence type="ECO:0000313" key="16">
    <source>
        <dbReference type="RefSeq" id="XP_014505619.1"/>
    </source>
</evidence>
<evidence type="ECO:0000256" key="5">
    <source>
        <dbReference type="ARBA" id="ARBA00023054"/>
    </source>
</evidence>
<evidence type="ECO:0000256" key="3">
    <source>
        <dbReference type="ARBA" id="ARBA00022454"/>
    </source>
</evidence>
<dbReference type="Gene3D" id="1.10.10.60">
    <property type="entry name" value="Homeodomain-like"/>
    <property type="match status" value="1"/>
</dbReference>
<evidence type="ECO:0000256" key="8">
    <source>
        <dbReference type="ARBA" id="ARBA00023242"/>
    </source>
</evidence>
<keyword evidence="5 10" id="KW-0175">Coiled coil</keyword>